<proteinExistence type="predicted"/>
<dbReference type="PANTHER" id="PTHR43135:SF3">
    <property type="entry name" value="ALPHA-D-RIBOSE 1-METHYLPHOSPHONATE 5-TRIPHOSPHATE DIPHOSPHATASE"/>
    <property type="match status" value="1"/>
</dbReference>
<dbReference type="InterPro" id="IPR006680">
    <property type="entry name" value="Amidohydro-rel"/>
</dbReference>
<dbReference type="Gene3D" id="2.30.40.10">
    <property type="entry name" value="Urease, subunit C, domain 1"/>
    <property type="match status" value="1"/>
</dbReference>
<gene>
    <name evidence="2" type="ORF">ACFPFM_25045</name>
</gene>
<dbReference type="RefSeq" id="WP_344039098.1">
    <property type="nucleotide sequence ID" value="NZ_BAAAKE010000014.1"/>
</dbReference>
<dbReference type="InterPro" id="IPR057744">
    <property type="entry name" value="OTAase-like"/>
</dbReference>
<dbReference type="EMBL" id="JBHSJB010000025">
    <property type="protein sequence ID" value="MFC5057002.1"/>
    <property type="molecule type" value="Genomic_DNA"/>
</dbReference>
<dbReference type="SUPFAM" id="SSF51338">
    <property type="entry name" value="Composite domain of metallo-dependent hydrolases"/>
    <property type="match status" value="2"/>
</dbReference>
<comment type="caution">
    <text evidence="2">The sequence shown here is derived from an EMBL/GenBank/DDBJ whole genome shotgun (WGS) entry which is preliminary data.</text>
</comment>
<keyword evidence="3" id="KW-1185">Reference proteome</keyword>
<dbReference type="Proteomes" id="UP001595833">
    <property type="component" value="Unassembled WGS sequence"/>
</dbReference>
<reference evidence="3" key="1">
    <citation type="journal article" date="2019" name="Int. J. Syst. Evol. Microbiol.">
        <title>The Global Catalogue of Microorganisms (GCM) 10K type strain sequencing project: providing services to taxonomists for standard genome sequencing and annotation.</title>
        <authorList>
            <consortium name="The Broad Institute Genomics Platform"/>
            <consortium name="The Broad Institute Genome Sequencing Center for Infectious Disease"/>
            <person name="Wu L."/>
            <person name="Ma J."/>
        </authorList>
    </citation>
    <scope>NUCLEOTIDE SEQUENCE [LARGE SCALE GENOMIC DNA]</scope>
    <source>
        <strain evidence="3">KCTC 12848</strain>
    </source>
</reference>
<evidence type="ECO:0000259" key="1">
    <source>
        <dbReference type="Pfam" id="PF01979"/>
    </source>
</evidence>
<dbReference type="SUPFAM" id="SSF51556">
    <property type="entry name" value="Metallo-dependent hydrolases"/>
    <property type="match status" value="1"/>
</dbReference>
<organism evidence="2 3">
    <name type="scientific">Saccharothrix xinjiangensis</name>
    <dbReference type="NCBI Taxonomy" id="204798"/>
    <lineage>
        <taxon>Bacteria</taxon>
        <taxon>Bacillati</taxon>
        <taxon>Actinomycetota</taxon>
        <taxon>Actinomycetes</taxon>
        <taxon>Pseudonocardiales</taxon>
        <taxon>Pseudonocardiaceae</taxon>
        <taxon>Saccharothrix</taxon>
    </lineage>
</organism>
<dbReference type="InterPro" id="IPR051781">
    <property type="entry name" value="Metallo-dep_Hydrolase"/>
</dbReference>
<accession>A0ABV9Y637</accession>
<sequence length="410" mass="43592">MTATTSSGADGDLVVVADRLWDGERLVADGHARVLVRRGRVEAVGRDVDTAWATDTVVLPGHTLLPGLIDCHVHVLDEAMVTEPIGVQVLWALTAMRALLDNGFTTVRDLGCGDYPGNVDLRRAQSEGVVTGPRLVAAPNMLSARGGHGEKRPSLATRYGLQVGTLGDGVDEVVRRVREQARAGAEWIKFAGSGGFSSPADDPATVTYSQAEVDAIVGAAHDLGLPCAVHAFNDEAVRRAVRAGVDSVEHANMAGEETFALLAERGVPLVPTLHSMAHFLGHLDDDEFWEGEPPVVRAQFRTHADRIRASSRLLVGSGATLVFGTDASVFPYEDNWREFVDMTEVGIPPAHALRAATATAADLLKRPDLGRLRPGCAGDLVAVPGNPLTNISVMGKVDFVVQDGHVLTRP</sequence>
<name>A0ABV9Y637_9PSEU</name>
<dbReference type="PANTHER" id="PTHR43135">
    <property type="entry name" value="ALPHA-D-RIBOSE 1-METHYLPHOSPHONATE 5-TRIPHOSPHATE DIPHOSPHATASE"/>
    <property type="match status" value="1"/>
</dbReference>
<feature type="domain" description="Amidohydrolase-related" evidence="1">
    <location>
        <begin position="63"/>
        <end position="406"/>
    </location>
</feature>
<dbReference type="CDD" id="cd01299">
    <property type="entry name" value="Met_dep_hydrolase_A"/>
    <property type="match status" value="1"/>
</dbReference>
<evidence type="ECO:0000313" key="3">
    <source>
        <dbReference type="Proteomes" id="UP001595833"/>
    </source>
</evidence>
<evidence type="ECO:0000313" key="2">
    <source>
        <dbReference type="EMBL" id="MFC5057002.1"/>
    </source>
</evidence>
<dbReference type="InterPro" id="IPR011059">
    <property type="entry name" value="Metal-dep_hydrolase_composite"/>
</dbReference>
<dbReference type="Gene3D" id="3.20.20.140">
    <property type="entry name" value="Metal-dependent hydrolases"/>
    <property type="match status" value="1"/>
</dbReference>
<protein>
    <submittedName>
        <fullName evidence="2">Amidohydrolase family protein</fullName>
    </submittedName>
</protein>
<dbReference type="InterPro" id="IPR032466">
    <property type="entry name" value="Metal_Hydrolase"/>
</dbReference>
<dbReference type="Pfam" id="PF01979">
    <property type="entry name" value="Amidohydro_1"/>
    <property type="match status" value="1"/>
</dbReference>